<dbReference type="InterPro" id="IPR003661">
    <property type="entry name" value="HisK_dim/P_dom"/>
</dbReference>
<evidence type="ECO:0000256" key="3">
    <source>
        <dbReference type="ARBA" id="ARBA00022553"/>
    </source>
</evidence>
<dbReference type="SUPFAM" id="SSF55874">
    <property type="entry name" value="ATPase domain of HSP90 chaperone/DNA topoisomerase II/histidine kinase"/>
    <property type="match status" value="1"/>
</dbReference>
<feature type="domain" description="PAS" evidence="11">
    <location>
        <begin position="171"/>
        <end position="241"/>
    </location>
</feature>
<dbReference type="SMART" id="SM00448">
    <property type="entry name" value="REC"/>
    <property type="match status" value="1"/>
</dbReference>
<sequence length="1142" mass="129254">MSKQTILCVDDERNVLLSIRTQLMRCFPEFMVEIAESAEEALEVVEDLISSGQELPLVIADQIMPNMRGDQFLIELHDRYPKILKVMLTGQASAEDVGNVVNRGNLYRFMSKPWNENDLQLTVSEALRSYKKDRTIEEQYLALEQAKLELEILNANLEKQVQERTQQLKLSEEHYRILSEISPVGIFRNDAKGNCTYANAKTLEITGLSIEENLGNGWGKNLHPDDRAWMYAAWTNFVEQSNLGHDVEYCFEHRYVNPDGSTKWGFVQAVPEYNANGEVVGFVGTISDISDRKKNEELLRLSEQKQRALIEALPDLVMRISRAGVYLDFYATSAFKVIGKTGDFIGTHINDSLPPDLAAKRLNAIQQALATEEIQIYEQEILVGGVLQIEECRVVACGDDEVLIVGRDISDRKFAEIALRESESHKAALIRALPDLIMRVHRNGTYLEFHSTDSFKVFGEAEDFVGTHLDKFFPLNLVEQRMKMINEALETGDIQIYEQEVLVAGKLQSEEVRIVPYTEDEVLLLVRDISDRKQSELALQSLLEGTASVTGKEFFPELVKHIAIALDVSHVFISKVSGENLETMTWYADDRIQPNITYAIAHTPCEIAFLNGIYNCSAGVRQVFPLDDDLVKMNVDNYLGTALQNSSGENIGLLYVLNHEPLNNPKRAELLLRIFGARASAELERMQVFEDLQILNTELEQRVQERTKELSKARNFLEAIIENLPLSLFVKNGKEEGFGEFLLWNNTCELMFGCSKEQALGKSVYDFFPKEQSDFFNEKDRLSFALGQIEDIPEEPIDSLTLGRRILHTIKVPIFDEHGNPDYLICISEDISDRKATELERDRLLQELSQLNKSLELRVEERTTALVKAQERIIAQEKLASLGTLTAGIAHELRNPLNFVTNYALGSIELSQELLEAIEPLRPSLDFDTSEMVETLIADLQENSTTIRAHSQRAENIIFNMMQHTRTDDTKAIPQPTQINDLLDQSLKLAYHSKKMLDNNFNIKILTDYAADLDLVDLVAGAMSRAFINLIDNAYDAMRHQRNLLSSSKHTEKYHPTLSLSTRSLGDRVEIRIRDNGCGIAPETQSKILDPFFTTKPPGEGTGLGLSLTYDIIVKQHNGTLTINSNASQFTEIIVTIPKRYN</sequence>
<dbReference type="PROSITE" id="PS50113">
    <property type="entry name" value="PAC"/>
    <property type="match status" value="1"/>
</dbReference>
<organism evidence="13 14">
    <name type="scientific">Pseudanabaena cinerea FACHB-1277</name>
    <dbReference type="NCBI Taxonomy" id="2949581"/>
    <lineage>
        <taxon>Bacteria</taxon>
        <taxon>Bacillati</taxon>
        <taxon>Cyanobacteriota</taxon>
        <taxon>Cyanophyceae</taxon>
        <taxon>Pseudanabaenales</taxon>
        <taxon>Pseudanabaenaceae</taxon>
        <taxon>Pseudanabaena</taxon>
        <taxon>Pseudanabaena cinerea</taxon>
    </lineage>
</organism>
<accession>A0A926Z967</accession>
<feature type="domain" description="PAC" evidence="12">
    <location>
        <begin position="249"/>
        <end position="301"/>
    </location>
</feature>
<keyword evidence="6" id="KW-0902">Two-component regulatory system</keyword>
<dbReference type="SMART" id="SM00091">
    <property type="entry name" value="PAS"/>
    <property type="match status" value="4"/>
</dbReference>
<dbReference type="InterPro" id="IPR000014">
    <property type="entry name" value="PAS"/>
</dbReference>
<keyword evidence="14" id="KW-1185">Reference proteome</keyword>
<dbReference type="AlphaFoldDB" id="A0A926Z967"/>
<dbReference type="PANTHER" id="PTHR43304">
    <property type="entry name" value="PHYTOCHROME-LIKE PROTEIN CPH1"/>
    <property type="match status" value="1"/>
</dbReference>
<protein>
    <recommendedName>
        <fullName evidence="2">histidine kinase</fullName>
        <ecNumber evidence="2">2.7.13.3</ecNumber>
    </recommendedName>
</protein>
<dbReference type="InterPro" id="IPR003594">
    <property type="entry name" value="HATPase_dom"/>
</dbReference>
<dbReference type="InterPro" id="IPR013656">
    <property type="entry name" value="PAS_4"/>
</dbReference>
<dbReference type="Gene3D" id="3.40.50.2300">
    <property type="match status" value="1"/>
</dbReference>
<dbReference type="SMART" id="SM00086">
    <property type="entry name" value="PAC"/>
    <property type="match status" value="2"/>
</dbReference>
<feature type="modified residue" description="4-aspartylphosphate" evidence="7">
    <location>
        <position position="61"/>
    </location>
</feature>
<comment type="catalytic activity">
    <reaction evidence="1">
        <text>ATP + protein L-histidine = ADP + protein N-phospho-L-histidine.</text>
        <dbReference type="EC" id="2.7.13.3"/>
    </reaction>
</comment>
<dbReference type="InterPro" id="IPR005467">
    <property type="entry name" value="His_kinase_dom"/>
</dbReference>
<keyword evidence="3 7" id="KW-0597">Phosphoprotein</keyword>
<evidence type="ECO:0000256" key="8">
    <source>
        <dbReference type="SAM" id="Coils"/>
    </source>
</evidence>
<dbReference type="PROSITE" id="PS50109">
    <property type="entry name" value="HIS_KIN"/>
    <property type="match status" value="1"/>
</dbReference>
<keyword evidence="5" id="KW-0418">Kinase</keyword>
<evidence type="ECO:0000256" key="2">
    <source>
        <dbReference type="ARBA" id="ARBA00012438"/>
    </source>
</evidence>
<gene>
    <name evidence="13" type="ORF">H6F44_16060</name>
</gene>
<dbReference type="PROSITE" id="PS50112">
    <property type="entry name" value="PAS"/>
    <property type="match status" value="2"/>
</dbReference>
<dbReference type="Pfam" id="PF00072">
    <property type="entry name" value="Response_reg"/>
    <property type="match status" value="1"/>
</dbReference>
<name>A0A926Z967_9CYAN</name>
<evidence type="ECO:0000259" key="11">
    <source>
        <dbReference type="PROSITE" id="PS50112"/>
    </source>
</evidence>
<dbReference type="RefSeq" id="WP_190352042.1">
    <property type="nucleotide sequence ID" value="NZ_JACJPY010000060.1"/>
</dbReference>
<dbReference type="NCBIfam" id="TIGR00229">
    <property type="entry name" value="sensory_box"/>
    <property type="match status" value="3"/>
</dbReference>
<dbReference type="PRINTS" id="PR00344">
    <property type="entry name" value="BCTRLSENSOR"/>
</dbReference>
<dbReference type="InterPro" id="IPR052162">
    <property type="entry name" value="Sensor_kinase/Photoreceptor"/>
</dbReference>
<dbReference type="InterPro" id="IPR035965">
    <property type="entry name" value="PAS-like_dom_sf"/>
</dbReference>
<dbReference type="CDD" id="cd00130">
    <property type="entry name" value="PAS"/>
    <property type="match status" value="2"/>
</dbReference>
<dbReference type="InterPro" id="IPR036890">
    <property type="entry name" value="HATPase_C_sf"/>
</dbReference>
<dbReference type="EC" id="2.7.13.3" evidence="2"/>
<evidence type="ECO:0000256" key="7">
    <source>
        <dbReference type="PROSITE-ProRule" id="PRU00169"/>
    </source>
</evidence>
<comment type="caution">
    <text evidence="13">The sequence shown here is derived from an EMBL/GenBank/DDBJ whole genome shotgun (WGS) entry which is preliminary data.</text>
</comment>
<dbReference type="InterPro" id="IPR001610">
    <property type="entry name" value="PAC"/>
</dbReference>
<evidence type="ECO:0000256" key="1">
    <source>
        <dbReference type="ARBA" id="ARBA00000085"/>
    </source>
</evidence>
<keyword evidence="8" id="KW-0175">Coiled coil</keyword>
<dbReference type="Gene3D" id="3.30.450.40">
    <property type="match status" value="1"/>
</dbReference>
<dbReference type="Pfam" id="PF02518">
    <property type="entry name" value="HATPase_c"/>
    <property type="match status" value="1"/>
</dbReference>
<proteinExistence type="predicted"/>
<reference evidence="13" key="2">
    <citation type="submission" date="2020-08" db="EMBL/GenBank/DDBJ databases">
        <authorList>
            <person name="Chen M."/>
            <person name="Teng W."/>
            <person name="Zhao L."/>
            <person name="Hu C."/>
            <person name="Zhou Y."/>
            <person name="Han B."/>
            <person name="Song L."/>
            <person name="Shu W."/>
        </authorList>
    </citation>
    <scope>NUCLEOTIDE SEQUENCE</scope>
    <source>
        <strain evidence="13">FACHB-1277</strain>
    </source>
</reference>
<evidence type="ECO:0000256" key="4">
    <source>
        <dbReference type="ARBA" id="ARBA00022679"/>
    </source>
</evidence>
<evidence type="ECO:0000256" key="6">
    <source>
        <dbReference type="ARBA" id="ARBA00023012"/>
    </source>
</evidence>
<feature type="domain" description="Response regulatory" evidence="10">
    <location>
        <begin position="5"/>
        <end position="127"/>
    </location>
</feature>
<dbReference type="SUPFAM" id="SSF52172">
    <property type="entry name" value="CheY-like"/>
    <property type="match status" value="1"/>
</dbReference>
<dbReference type="SUPFAM" id="SSF47384">
    <property type="entry name" value="Homodimeric domain of signal transducing histidine kinase"/>
    <property type="match status" value="1"/>
</dbReference>
<dbReference type="Pfam" id="PF00989">
    <property type="entry name" value="PAS"/>
    <property type="match status" value="1"/>
</dbReference>
<dbReference type="SUPFAM" id="SSF55781">
    <property type="entry name" value="GAF domain-like"/>
    <property type="match status" value="1"/>
</dbReference>
<dbReference type="InterPro" id="IPR029016">
    <property type="entry name" value="GAF-like_dom_sf"/>
</dbReference>
<dbReference type="Gene3D" id="1.10.287.130">
    <property type="match status" value="1"/>
</dbReference>
<feature type="domain" description="Histidine kinase" evidence="9">
    <location>
        <begin position="888"/>
        <end position="1141"/>
    </location>
</feature>
<keyword evidence="4" id="KW-0808">Transferase</keyword>
<dbReference type="SMART" id="SM00387">
    <property type="entry name" value="HATPase_c"/>
    <property type="match status" value="1"/>
</dbReference>
<evidence type="ECO:0000256" key="5">
    <source>
        <dbReference type="ARBA" id="ARBA00022777"/>
    </source>
</evidence>
<feature type="domain" description="PAS" evidence="11">
    <location>
        <begin position="713"/>
        <end position="786"/>
    </location>
</feature>
<dbReference type="InterPro" id="IPR011006">
    <property type="entry name" value="CheY-like_superfamily"/>
</dbReference>
<dbReference type="PROSITE" id="PS50110">
    <property type="entry name" value="RESPONSE_REGULATORY"/>
    <property type="match status" value="1"/>
</dbReference>
<dbReference type="InterPro" id="IPR013767">
    <property type="entry name" value="PAS_fold"/>
</dbReference>
<reference evidence="13" key="1">
    <citation type="journal article" date="2015" name="ISME J.">
        <title>Draft Genome Sequence of Streptomyces incarnatus NRRL8089, which Produces the Nucleoside Antibiotic Sinefungin.</title>
        <authorList>
            <person name="Oshima K."/>
            <person name="Hattori M."/>
            <person name="Shimizu H."/>
            <person name="Fukuda K."/>
            <person name="Nemoto M."/>
            <person name="Inagaki K."/>
            <person name="Tamura T."/>
        </authorList>
    </citation>
    <scope>NUCLEOTIDE SEQUENCE</scope>
    <source>
        <strain evidence="13">FACHB-1277</strain>
    </source>
</reference>
<dbReference type="InterPro" id="IPR036097">
    <property type="entry name" value="HisK_dim/P_sf"/>
</dbReference>
<feature type="coiled-coil region" evidence="8">
    <location>
        <begin position="834"/>
        <end position="872"/>
    </location>
</feature>
<evidence type="ECO:0000259" key="12">
    <source>
        <dbReference type="PROSITE" id="PS50113"/>
    </source>
</evidence>
<dbReference type="Gene3D" id="3.30.565.10">
    <property type="entry name" value="Histidine kinase-like ATPase, C-terminal domain"/>
    <property type="match status" value="1"/>
</dbReference>
<dbReference type="SUPFAM" id="SSF55785">
    <property type="entry name" value="PYP-like sensor domain (PAS domain)"/>
    <property type="match status" value="4"/>
</dbReference>
<evidence type="ECO:0000313" key="14">
    <source>
        <dbReference type="Proteomes" id="UP000631421"/>
    </source>
</evidence>
<evidence type="ECO:0000313" key="13">
    <source>
        <dbReference type="EMBL" id="MBD2151624.1"/>
    </source>
</evidence>
<dbReference type="GO" id="GO:0006355">
    <property type="term" value="P:regulation of DNA-templated transcription"/>
    <property type="evidence" value="ECO:0007669"/>
    <property type="project" value="InterPro"/>
</dbReference>
<dbReference type="InterPro" id="IPR004358">
    <property type="entry name" value="Sig_transdc_His_kin-like_C"/>
</dbReference>
<dbReference type="InterPro" id="IPR001789">
    <property type="entry name" value="Sig_transdc_resp-reg_receiver"/>
</dbReference>
<dbReference type="Proteomes" id="UP000631421">
    <property type="component" value="Unassembled WGS sequence"/>
</dbReference>
<dbReference type="Gene3D" id="3.30.450.20">
    <property type="entry name" value="PAS domain"/>
    <property type="match status" value="4"/>
</dbReference>
<dbReference type="CDD" id="cd00082">
    <property type="entry name" value="HisKA"/>
    <property type="match status" value="1"/>
</dbReference>
<dbReference type="GO" id="GO:0000155">
    <property type="term" value="F:phosphorelay sensor kinase activity"/>
    <property type="evidence" value="ECO:0007669"/>
    <property type="project" value="InterPro"/>
</dbReference>
<evidence type="ECO:0000259" key="9">
    <source>
        <dbReference type="PROSITE" id="PS50109"/>
    </source>
</evidence>
<dbReference type="Pfam" id="PF08448">
    <property type="entry name" value="PAS_4"/>
    <property type="match status" value="3"/>
</dbReference>
<dbReference type="PANTHER" id="PTHR43304:SF1">
    <property type="entry name" value="PAC DOMAIN-CONTAINING PROTEIN"/>
    <property type="match status" value="1"/>
</dbReference>
<dbReference type="EMBL" id="JACJPY010000060">
    <property type="protein sequence ID" value="MBD2151624.1"/>
    <property type="molecule type" value="Genomic_DNA"/>
</dbReference>
<evidence type="ECO:0000259" key="10">
    <source>
        <dbReference type="PROSITE" id="PS50110"/>
    </source>
</evidence>
<dbReference type="InterPro" id="IPR000700">
    <property type="entry name" value="PAS-assoc_C"/>
</dbReference>
<feature type="coiled-coil region" evidence="8">
    <location>
        <begin position="136"/>
        <end position="174"/>
    </location>
</feature>